<reference evidence="1" key="1">
    <citation type="journal article" date="2014" name="Front. Microbiol.">
        <title>High frequency of phylogenetically diverse reductive dehalogenase-homologous genes in deep subseafloor sedimentary metagenomes.</title>
        <authorList>
            <person name="Kawai M."/>
            <person name="Futagami T."/>
            <person name="Toyoda A."/>
            <person name="Takaki Y."/>
            <person name="Nishi S."/>
            <person name="Hori S."/>
            <person name="Arai W."/>
            <person name="Tsubouchi T."/>
            <person name="Morono Y."/>
            <person name="Uchiyama I."/>
            <person name="Ito T."/>
            <person name="Fujiyama A."/>
            <person name="Inagaki F."/>
            <person name="Takami H."/>
        </authorList>
    </citation>
    <scope>NUCLEOTIDE SEQUENCE</scope>
    <source>
        <strain evidence="1">Expedition CK06-06</strain>
    </source>
</reference>
<proteinExistence type="predicted"/>
<accession>X1F2F6</accession>
<protein>
    <submittedName>
        <fullName evidence="1">Uncharacterized protein</fullName>
    </submittedName>
</protein>
<dbReference type="AlphaFoldDB" id="X1F2F6"/>
<sequence length="70" mass="7775">MPGYKVQDTREIKAITPAGSEQLVYRVWLVTDRGATGTVDVPQDKWNKKDLPSILKAKADDLDLAFAVTE</sequence>
<evidence type="ECO:0000313" key="1">
    <source>
        <dbReference type="EMBL" id="GAH26765.1"/>
    </source>
</evidence>
<organism evidence="1">
    <name type="scientific">marine sediment metagenome</name>
    <dbReference type="NCBI Taxonomy" id="412755"/>
    <lineage>
        <taxon>unclassified sequences</taxon>
        <taxon>metagenomes</taxon>
        <taxon>ecological metagenomes</taxon>
    </lineage>
</organism>
<name>X1F2F6_9ZZZZ</name>
<comment type="caution">
    <text evidence="1">The sequence shown here is derived from an EMBL/GenBank/DDBJ whole genome shotgun (WGS) entry which is preliminary data.</text>
</comment>
<gene>
    <name evidence="1" type="ORF">S03H2_00443</name>
</gene>
<dbReference type="EMBL" id="BARU01000080">
    <property type="protein sequence ID" value="GAH26765.1"/>
    <property type="molecule type" value="Genomic_DNA"/>
</dbReference>